<dbReference type="Gene3D" id="3.80.10.10">
    <property type="entry name" value="Ribonuclease Inhibitor"/>
    <property type="match status" value="2"/>
</dbReference>
<name>A0A834R794_SARSC</name>
<evidence type="ECO:0000313" key="3">
    <source>
        <dbReference type="Proteomes" id="UP000070412"/>
    </source>
</evidence>
<dbReference type="AlphaFoldDB" id="A0A834R794"/>
<proteinExistence type="predicted"/>
<reference evidence="1" key="2">
    <citation type="submission" date="2020-01" db="EMBL/GenBank/DDBJ databases">
        <authorList>
            <person name="Korhonen P.K.K."/>
            <person name="Guangxu M.G."/>
            <person name="Wang T.W."/>
            <person name="Stroehlein A.J.S."/>
            <person name="Young N.D."/>
            <person name="Ang C.-S.A."/>
            <person name="Fernando D.W.F."/>
            <person name="Lu H.L."/>
            <person name="Taylor S.T."/>
            <person name="Ehtesham M.E.M."/>
            <person name="Najaraj S.H.N."/>
            <person name="Harsha G.H.G."/>
            <person name="Madugundu A.M."/>
            <person name="Renuse S.R."/>
            <person name="Holt D.H."/>
            <person name="Pandey A.P."/>
            <person name="Papenfuss A.P."/>
            <person name="Gasser R.B.G."/>
            <person name="Fischer K.F."/>
        </authorList>
    </citation>
    <scope>NUCLEOTIDE SEQUENCE</scope>
    <source>
        <strain evidence="1">SSS_KF_BRIS2020</strain>
    </source>
</reference>
<evidence type="ECO:0000313" key="2">
    <source>
        <dbReference type="EnsemblMetazoa" id="KAF7490955.1"/>
    </source>
</evidence>
<keyword evidence="3" id="KW-1185">Reference proteome</keyword>
<dbReference type="SUPFAM" id="SSF52058">
    <property type="entry name" value="L domain-like"/>
    <property type="match status" value="1"/>
</dbReference>
<dbReference type="InterPro" id="IPR032675">
    <property type="entry name" value="LRR_dom_sf"/>
</dbReference>
<protein>
    <submittedName>
        <fullName evidence="1">F-box/LRR-repeat protein 7</fullName>
    </submittedName>
</protein>
<reference evidence="2" key="3">
    <citation type="submission" date="2022-06" db="UniProtKB">
        <authorList>
            <consortium name="EnsemblMetazoa"/>
        </authorList>
    </citation>
    <scope>IDENTIFICATION</scope>
</reference>
<gene>
    <name evidence="1" type="ORF">SSS_7622</name>
</gene>
<dbReference type="EMBL" id="WVUK01000062">
    <property type="protein sequence ID" value="KAF7490955.1"/>
    <property type="molecule type" value="Genomic_DNA"/>
</dbReference>
<dbReference type="PANTHER" id="PTHR13318">
    <property type="entry name" value="PARTNER OF PAIRED, ISOFORM B-RELATED"/>
    <property type="match status" value="1"/>
</dbReference>
<sequence>MPSMGDLLRFFRRNRFRNQDRDIDNHNQQQNDLNGSYGIKIPIENRIEDINQLLEPSIHQSNNRLNRSYSKIDRNLRLSSHKKSRLNHLKVNNSSQTKIIFNNSNRKKFQRPCVHVGNEKWNQIWTECFETQLAKYNGLVFVNPNFAETYYVPTSCFQCDFDSFNEYSMVNAESIADMRNNQYEKWMKTMIRSDSCYISMHCCNATEILEKFCIHCPNLSRISMHFYCLDKNVVSFLCHYFKNLISINFENSIGLNLKNLHKLSSMKDLAHLNVSGCDLQEKSLEIILTSCFSLESLNISNNCAIIGNSLKNSNVKNLKRLNIRDCWGLKSHCLIEMVEDELPNLIELICNSGINDLSMQAITTNCKNLIHFDISFEEFTYYDQSGSNCLSDVGFTAITKLTNLKVLRLRHVGRITDDALNEIISSCTNLIQIVLNLRHRHKLTDAKSLANLANSCPNLIYFEAVHNHFIGENCIEQLSFLSLSLQALILRGDELIKDKDISLLVQKCLNLQLLSLDGCIEVGATTFAACVVHATKMLRSSDGQKPLFRASLVMTTVERSYISLVSSEFPSNLRIRASHYNTNKVHYNEFNGETVEEKSLRDKFLPYYWIDFN</sequence>
<dbReference type="SMART" id="SM00367">
    <property type="entry name" value="LRR_CC"/>
    <property type="match status" value="3"/>
</dbReference>
<dbReference type="EnsemblMetazoa" id="SSS_7622s_mrna">
    <property type="protein sequence ID" value="KAF7490955.1"/>
    <property type="gene ID" value="SSS_7622"/>
</dbReference>
<dbReference type="GO" id="GO:0031146">
    <property type="term" value="P:SCF-dependent proteasomal ubiquitin-dependent protein catabolic process"/>
    <property type="evidence" value="ECO:0007669"/>
    <property type="project" value="TreeGrafter"/>
</dbReference>
<dbReference type="OrthoDB" id="6492012at2759"/>
<dbReference type="InterPro" id="IPR006553">
    <property type="entry name" value="Leu-rich_rpt_Cys-con_subtyp"/>
</dbReference>
<evidence type="ECO:0000313" key="1">
    <source>
        <dbReference type="EMBL" id="KAF7490955.1"/>
    </source>
</evidence>
<dbReference type="Proteomes" id="UP000070412">
    <property type="component" value="Unassembled WGS sequence"/>
</dbReference>
<dbReference type="GO" id="GO:0019005">
    <property type="term" value="C:SCF ubiquitin ligase complex"/>
    <property type="evidence" value="ECO:0007669"/>
    <property type="project" value="TreeGrafter"/>
</dbReference>
<reference evidence="3" key="1">
    <citation type="journal article" date="2020" name="PLoS Negl. Trop. Dis.">
        <title>High-quality nuclear genome for Sarcoptes scabiei-A critical resource for a neglected parasite.</title>
        <authorList>
            <person name="Korhonen P.K."/>
            <person name="Gasser R.B."/>
            <person name="Ma G."/>
            <person name="Wang T."/>
            <person name="Stroehlein A.J."/>
            <person name="Young N.D."/>
            <person name="Ang C.S."/>
            <person name="Fernando D.D."/>
            <person name="Lu H.C."/>
            <person name="Taylor S."/>
            <person name="Reynolds S.L."/>
            <person name="Mofiz E."/>
            <person name="Najaraj S.H."/>
            <person name="Gowda H."/>
            <person name="Madugundu A."/>
            <person name="Renuse S."/>
            <person name="Holt D."/>
            <person name="Pandey A."/>
            <person name="Papenfuss A.T."/>
            <person name="Fischer K."/>
        </authorList>
    </citation>
    <scope>NUCLEOTIDE SEQUENCE [LARGE SCALE GENOMIC DNA]</scope>
</reference>
<accession>A0A834R794</accession>
<organism evidence="1">
    <name type="scientific">Sarcoptes scabiei</name>
    <name type="common">Itch mite</name>
    <name type="synonym">Acarus scabiei</name>
    <dbReference type="NCBI Taxonomy" id="52283"/>
    <lineage>
        <taxon>Eukaryota</taxon>
        <taxon>Metazoa</taxon>
        <taxon>Ecdysozoa</taxon>
        <taxon>Arthropoda</taxon>
        <taxon>Chelicerata</taxon>
        <taxon>Arachnida</taxon>
        <taxon>Acari</taxon>
        <taxon>Acariformes</taxon>
        <taxon>Sarcoptiformes</taxon>
        <taxon>Astigmata</taxon>
        <taxon>Psoroptidia</taxon>
        <taxon>Sarcoptoidea</taxon>
        <taxon>Sarcoptidae</taxon>
        <taxon>Sarcoptinae</taxon>
        <taxon>Sarcoptes</taxon>
    </lineage>
</organism>